<dbReference type="EMBL" id="JAEACU010000003">
    <property type="protein sequence ID" value="KAH7537852.1"/>
    <property type="molecule type" value="Genomic_DNA"/>
</dbReference>
<keyword evidence="1" id="KW-0433">Leucine-rich repeat</keyword>
<dbReference type="InterPro" id="IPR032675">
    <property type="entry name" value="LRR_dom_sf"/>
</dbReference>
<gene>
    <name evidence="5" type="ORF">FEM48_Zijuj03G0137000</name>
</gene>
<sequence length="170" mass="18752">MALYLFLANLTQVSELDISHNDITGILDGRLFPNDSNQPKTGLLSLKYLLFQRTQLGGQIPKEIGNLKFLVSLVLDYSHFNGPLPPSLGNLSNLQALRVIGNQLSGPIPATLGTLSKLTDVRLMYNQLSGVVPPELGNHSLLTILCTVIYYYSCWDFGICLEKKIVNEFG</sequence>
<keyword evidence="2" id="KW-0732">Signal</keyword>
<name>A0A978VQM7_ZIZJJ</name>
<evidence type="ECO:0000313" key="6">
    <source>
        <dbReference type="Proteomes" id="UP000813462"/>
    </source>
</evidence>
<evidence type="ECO:0000256" key="1">
    <source>
        <dbReference type="ARBA" id="ARBA00022614"/>
    </source>
</evidence>
<evidence type="ECO:0000259" key="4">
    <source>
        <dbReference type="Pfam" id="PF23598"/>
    </source>
</evidence>
<dbReference type="Pfam" id="PF23598">
    <property type="entry name" value="LRR_14"/>
    <property type="match status" value="1"/>
</dbReference>
<protein>
    <recommendedName>
        <fullName evidence="4">Disease resistance R13L4/SHOC-2-like LRR domain-containing protein</fullName>
    </recommendedName>
</protein>
<dbReference type="SUPFAM" id="SSF52058">
    <property type="entry name" value="L domain-like"/>
    <property type="match status" value="1"/>
</dbReference>
<dbReference type="AlphaFoldDB" id="A0A978VQM7"/>
<comment type="caution">
    <text evidence="5">The sequence shown here is derived from an EMBL/GenBank/DDBJ whole genome shotgun (WGS) entry which is preliminary data.</text>
</comment>
<dbReference type="Gene3D" id="3.80.10.10">
    <property type="entry name" value="Ribonuclease Inhibitor"/>
    <property type="match status" value="1"/>
</dbReference>
<feature type="domain" description="Disease resistance R13L4/SHOC-2-like LRR" evidence="4">
    <location>
        <begin position="43"/>
        <end position="146"/>
    </location>
</feature>
<evidence type="ECO:0000256" key="3">
    <source>
        <dbReference type="ARBA" id="ARBA00022737"/>
    </source>
</evidence>
<reference evidence="5" key="1">
    <citation type="journal article" date="2021" name="Front. Plant Sci.">
        <title>Chromosome-Scale Genome Assembly for Chinese Sour Jujube and Insights Into Its Genome Evolution and Domestication Signature.</title>
        <authorList>
            <person name="Shen L.-Y."/>
            <person name="Luo H."/>
            <person name="Wang X.-L."/>
            <person name="Wang X.-M."/>
            <person name="Qiu X.-J."/>
            <person name="Liu H."/>
            <person name="Zhou S.-S."/>
            <person name="Jia K.-H."/>
            <person name="Nie S."/>
            <person name="Bao Y.-T."/>
            <person name="Zhang R.-G."/>
            <person name="Yun Q.-Z."/>
            <person name="Chai Y.-H."/>
            <person name="Lu J.-Y."/>
            <person name="Li Y."/>
            <person name="Zhao S.-W."/>
            <person name="Mao J.-F."/>
            <person name="Jia S.-G."/>
            <person name="Mao Y.-M."/>
        </authorList>
    </citation>
    <scope>NUCLEOTIDE SEQUENCE</scope>
    <source>
        <strain evidence="5">AT0</strain>
        <tissue evidence="5">Leaf</tissue>
    </source>
</reference>
<keyword evidence="3" id="KW-0677">Repeat</keyword>
<evidence type="ECO:0000313" key="5">
    <source>
        <dbReference type="EMBL" id="KAH7537852.1"/>
    </source>
</evidence>
<proteinExistence type="predicted"/>
<accession>A0A978VQM7</accession>
<organism evidence="5 6">
    <name type="scientific">Ziziphus jujuba var. spinosa</name>
    <dbReference type="NCBI Taxonomy" id="714518"/>
    <lineage>
        <taxon>Eukaryota</taxon>
        <taxon>Viridiplantae</taxon>
        <taxon>Streptophyta</taxon>
        <taxon>Embryophyta</taxon>
        <taxon>Tracheophyta</taxon>
        <taxon>Spermatophyta</taxon>
        <taxon>Magnoliopsida</taxon>
        <taxon>eudicotyledons</taxon>
        <taxon>Gunneridae</taxon>
        <taxon>Pentapetalae</taxon>
        <taxon>rosids</taxon>
        <taxon>fabids</taxon>
        <taxon>Rosales</taxon>
        <taxon>Rhamnaceae</taxon>
        <taxon>Paliureae</taxon>
        <taxon>Ziziphus</taxon>
    </lineage>
</organism>
<dbReference type="InterPro" id="IPR055414">
    <property type="entry name" value="LRR_R13L4/SHOC2-like"/>
</dbReference>
<dbReference type="Proteomes" id="UP000813462">
    <property type="component" value="Unassembled WGS sequence"/>
</dbReference>
<dbReference type="PANTHER" id="PTHR47988">
    <property type="entry name" value="SOMATIC EMBRYOGENESIS RECEPTOR KINASE 1"/>
    <property type="match status" value="1"/>
</dbReference>
<evidence type="ECO:0000256" key="2">
    <source>
        <dbReference type="ARBA" id="ARBA00022729"/>
    </source>
</evidence>
<dbReference type="FunFam" id="3.80.10.10:FF:000383">
    <property type="entry name" value="Leucine-rich repeat receptor protein kinase EMS1"/>
    <property type="match status" value="1"/>
</dbReference>